<dbReference type="InterPro" id="IPR014025">
    <property type="entry name" value="Glutaredoxin_subgr"/>
</dbReference>
<dbReference type="InterPro" id="IPR011899">
    <property type="entry name" value="Glutaredoxin_euk/vir"/>
</dbReference>
<dbReference type="GO" id="GO:0034599">
    <property type="term" value="P:cellular response to oxidative stress"/>
    <property type="evidence" value="ECO:0007669"/>
    <property type="project" value="TreeGrafter"/>
</dbReference>
<keyword evidence="4" id="KW-0676">Redox-active center</keyword>
<reference evidence="6 7" key="1">
    <citation type="submission" date="2020-04" db="EMBL/GenBank/DDBJ databases">
        <title>Perkinsus olseni comparative genomics.</title>
        <authorList>
            <person name="Bogema D.R."/>
        </authorList>
    </citation>
    <scope>NUCLEOTIDE SEQUENCE [LARGE SCALE GENOMIC DNA]</scope>
    <source>
        <strain evidence="6 7">ATCC PRA-207</strain>
    </source>
</reference>
<dbReference type="PANTHER" id="PTHR45694">
    <property type="entry name" value="GLUTAREDOXIN 2"/>
    <property type="match status" value="1"/>
</dbReference>
<dbReference type="InterPro" id="IPR011767">
    <property type="entry name" value="GLR_AS"/>
</dbReference>
<evidence type="ECO:0000259" key="5">
    <source>
        <dbReference type="Pfam" id="PF00462"/>
    </source>
</evidence>
<dbReference type="SUPFAM" id="SSF52833">
    <property type="entry name" value="Thioredoxin-like"/>
    <property type="match status" value="1"/>
</dbReference>
<sequence>MGNCLSPAGGGAPISTEEVKKLVDDEIKQNRVMVFSKSYCPHCKRAKNALNSIGAEYKVVELDGRPDCAAIQDYLNEITGARTVPRVFIDGKCIGGGSETAALKESGELQKVSRGSRQRGIPPFLTRVAAGTSGKVCIVFTQV</sequence>
<gene>
    <name evidence="6" type="ORF">FOZ63_022149</name>
</gene>
<dbReference type="GO" id="GO:0005737">
    <property type="term" value="C:cytoplasm"/>
    <property type="evidence" value="ECO:0007669"/>
    <property type="project" value="TreeGrafter"/>
</dbReference>
<dbReference type="AlphaFoldDB" id="A0A7J6RK17"/>
<evidence type="ECO:0000313" key="7">
    <source>
        <dbReference type="Proteomes" id="UP000553632"/>
    </source>
</evidence>
<evidence type="ECO:0000256" key="4">
    <source>
        <dbReference type="ARBA" id="ARBA00023284"/>
    </source>
</evidence>
<dbReference type="EMBL" id="JABANO010025247">
    <property type="protein sequence ID" value="KAF4720552.1"/>
    <property type="molecule type" value="Genomic_DNA"/>
</dbReference>
<proteinExistence type="predicted"/>
<evidence type="ECO:0000256" key="2">
    <source>
        <dbReference type="ARBA" id="ARBA00022982"/>
    </source>
</evidence>
<protein>
    <recommendedName>
        <fullName evidence="5">Glutaredoxin domain-containing protein</fullName>
    </recommendedName>
</protein>
<keyword evidence="7" id="KW-1185">Reference proteome</keyword>
<evidence type="ECO:0000256" key="1">
    <source>
        <dbReference type="ARBA" id="ARBA00022448"/>
    </source>
</evidence>
<keyword evidence="2" id="KW-0249">Electron transport</keyword>
<dbReference type="GO" id="GO:0015038">
    <property type="term" value="F:glutathione disulfide oxidoreductase activity"/>
    <property type="evidence" value="ECO:0007669"/>
    <property type="project" value="TreeGrafter"/>
</dbReference>
<dbReference type="PROSITE" id="PS51354">
    <property type="entry name" value="GLUTAREDOXIN_2"/>
    <property type="match status" value="1"/>
</dbReference>
<keyword evidence="1" id="KW-0813">Transport</keyword>
<dbReference type="CDD" id="cd03419">
    <property type="entry name" value="GRX_GRXh_1_2_like"/>
    <property type="match status" value="1"/>
</dbReference>
<dbReference type="Proteomes" id="UP000553632">
    <property type="component" value="Unassembled WGS sequence"/>
</dbReference>
<dbReference type="PRINTS" id="PR00160">
    <property type="entry name" value="GLUTAREDOXIN"/>
</dbReference>
<dbReference type="NCBIfam" id="TIGR02180">
    <property type="entry name" value="GRX_euk"/>
    <property type="match status" value="1"/>
</dbReference>
<evidence type="ECO:0000256" key="3">
    <source>
        <dbReference type="ARBA" id="ARBA00023157"/>
    </source>
</evidence>
<feature type="domain" description="Glutaredoxin" evidence="5">
    <location>
        <begin position="32"/>
        <end position="94"/>
    </location>
</feature>
<dbReference type="Pfam" id="PF00462">
    <property type="entry name" value="Glutaredoxin"/>
    <property type="match status" value="1"/>
</dbReference>
<dbReference type="PROSITE" id="PS00195">
    <property type="entry name" value="GLUTAREDOXIN_1"/>
    <property type="match status" value="1"/>
</dbReference>
<name>A0A7J6RK17_PEROL</name>
<comment type="caution">
    <text evidence="6">The sequence shown here is derived from an EMBL/GenBank/DDBJ whole genome shotgun (WGS) entry which is preliminary data.</text>
</comment>
<organism evidence="6 7">
    <name type="scientific">Perkinsus olseni</name>
    <name type="common">Perkinsus atlanticus</name>
    <dbReference type="NCBI Taxonomy" id="32597"/>
    <lineage>
        <taxon>Eukaryota</taxon>
        <taxon>Sar</taxon>
        <taxon>Alveolata</taxon>
        <taxon>Perkinsozoa</taxon>
        <taxon>Perkinsea</taxon>
        <taxon>Perkinsida</taxon>
        <taxon>Perkinsidae</taxon>
        <taxon>Perkinsus</taxon>
    </lineage>
</organism>
<keyword evidence="3" id="KW-1015">Disulfide bond</keyword>
<dbReference type="OMA" id="GATHCPY"/>
<accession>A0A7J6RK17</accession>
<dbReference type="FunFam" id="3.40.30.10:FF:000093">
    <property type="entry name" value="Glutaredoxin 2"/>
    <property type="match status" value="1"/>
</dbReference>
<dbReference type="PANTHER" id="PTHR45694:SF18">
    <property type="entry name" value="GLUTAREDOXIN-1-RELATED"/>
    <property type="match status" value="1"/>
</dbReference>
<dbReference type="InterPro" id="IPR002109">
    <property type="entry name" value="Glutaredoxin"/>
</dbReference>
<evidence type="ECO:0000313" key="6">
    <source>
        <dbReference type="EMBL" id="KAF4720552.1"/>
    </source>
</evidence>
<dbReference type="Gene3D" id="3.40.30.10">
    <property type="entry name" value="Glutaredoxin"/>
    <property type="match status" value="1"/>
</dbReference>
<dbReference type="InterPro" id="IPR036249">
    <property type="entry name" value="Thioredoxin-like_sf"/>
</dbReference>